<dbReference type="NCBIfam" id="TIGR04255">
    <property type="entry name" value="sporadTIGR04255"/>
    <property type="match status" value="1"/>
</dbReference>
<protein>
    <submittedName>
        <fullName evidence="1">TIGR04255 family protein</fullName>
    </submittedName>
</protein>
<comment type="caution">
    <text evidence="1">The sequence shown here is derived from an EMBL/GenBank/DDBJ whole genome shotgun (WGS) entry which is preliminary data.</text>
</comment>
<evidence type="ECO:0000313" key="2">
    <source>
        <dbReference type="Proteomes" id="UP000727993"/>
    </source>
</evidence>
<proteinExistence type="predicted"/>
<dbReference type="EMBL" id="JADJZA010000001">
    <property type="protein sequence ID" value="MBK9296015.1"/>
    <property type="molecule type" value="Genomic_DNA"/>
</dbReference>
<evidence type="ECO:0000313" key="1">
    <source>
        <dbReference type="EMBL" id="MBK9296015.1"/>
    </source>
</evidence>
<organism evidence="1 2">
    <name type="scientific">Candidatus Neomicrothrix subdominans</name>
    <dbReference type="NCBI Taxonomy" id="2954438"/>
    <lineage>
        <taxon>Bacteria</taxon>
        <taxon>Bacillati</taxon>
        <taxon>Actinomycetota</taxon>
        <taxon>Acidimicrobiia</taxon>
        <taxon>Acidimicrobiales</taxon>
        <taxon>Microthrixaceae</taxon>
        <taxon>Candidatus Neomicrothrix</taxon>
    </lineage>
</organism>
<dbReference type="InterPro" id="IPR026349">
    <property type="entry name" value="CHP04255"/>
</dbReference>
<sequence length="235" mass="25917">MSAEAVPGRESDLADVGCGDPIPVSNIAAKQAEVIFTAGPERANANTKQPQPGWQFKSDDEQWTITLQTSYFSLETSAYVDWDDFRERFQELLDAVVDQYNPKLQQRIGLRYLDEIERPSAKEPSDWTGLIQPGVLGPLGDPEVGPSVRAAQQVIEFEGPEQTRVTLRHGCEPLASGGGTAYRLDHDCSRQRGRPFESADIVETLEALHTLALQVFQKAITPELHNELRGGGVSE</sequence>
<name>A0A936N9A3_9ACTN</name>
<accession>A0A936N9A3</accession>
<dbReference type="Proteomes" id="UP000727993">
    <property type="component" value="Unassembled WGS sequence"/>
</dbReference>
<gene>
    <name evidence="1" type="ORF">IPN02_03895</name>
</gene>
<reference evidence="1 2" key="1">
    <citation type="submission" date="2020-10" db="EMBL/GenBank/DDBJ databases">
        <title>Connecting structure to function with the recovery of over 1000 high-quality activated sludge metagenome-assembled genomes encoding full-length rRNA genes using long-read sequencing.</title>
        <authorList>
            <person name="Singleton C.M."/>
            <person name="Petriglieri F."/>
            <person name="Kristensen J.M."/>
            <person name="Kirkegaard R.H."/>
            <person name="Michaelsen T.Y."/>
            <person name="Andersen M.H."/>
            <person name="Karst S.M."/>
            <person name="Dueholm M.S."/>
            <person name="Nielsen P.H."/>
            <person name="Albertsen M."/>
        </authorList>
    </citation>
    <scope>NUCLEOTIDE SEQUENCE [LARGE SCALE GENOMIC DNA]</scope>
    <source>
        <strain evidence="1">Lyne_18-Q3-R50-59_MAXAC.006</strain>
    </source>
</reference>
<dbReference type="AlphaFoldDB" id="A0A936N9A3"/>